<dbReference type="Proteomes" id="UP000232122">
    <property type="component" value="Unassembled WGS sequence"/>
</dbReference>
<keyword evidence="2" id="KW-1185">Reference proteome</keyword>
<accession>A0AAE4QQ45</accession>
<sequence length="382" mass="43680">MNFCLITAHPWVAISTPVMETVKFLASKGNQIKLLVQLDPTLEKIGLKNPELNHPNVDVIQYKYPSFAARWISRLPAFLQELLLGSYILIRFFGLCKRSDFLIGYDPQGIIRAGIVAFVLRIPFAYHSLELYHRDRSFFLSVAKVFARKANFSLVQDRNRLRILRVISRLRTREIFILKNSSAGSILKDKKDYFRSRFPISSEKRIALVTGTLLRFSGVDRILDSLPNWPENWVLVLHGWIPDPDFREEILGKISAFEGRVFLSSEILPAEEKFSVFQSADLCFVWFAPVDVNLKYAAGSAGKYYDSLRCGLPMIGNRIPMMKKLMDGVGLVAESESEIVDAIRKIQAKYGIYRDRAFATFADQEFGKSFSPVYKKIETLVK</sequence>
<evidence type="ECO:0000313" key="2">
    <source>
        <dbReference type="Proteomes" id="UP000232122"/>
    </source>
</evidence>
<comment type="caution">
    <text evidence="1">The sequence shown here is derived from an EMBL/GenBank/DDBJ whole genome shotgun (WGS) entry which is preliminary data.</text>
</comment>
<evidence type="ECO:0008006" key="3">
    <source>
        <dbReference type="Google" id="ProtNLM"/>
    </source>
</evidence>
<dbReference type="EMBL" id="NPEF02000017">
    <property type="protein sequence ID" value="MDV6236891.1"/>
    <property type="molecule type" value="Genomic_DNA"/>
</dbReference>
<organism evidence="1 2">
    <name type="scientific">Leptospira ellisii</name>
    <dbReference type="NCBI Taxonomy" id="2023197"/>
    <lineage>
        <taxon>Bacteria</taxon>
        <taxon>Pseudomonadati</taxon>
        <taxon>Spirochaetota</taxon>
        <taxon>Spirochaetia</taxon>
        <taxon>Leptospirales</taxon>
        <taxon>Leptospiraceae</taxon>
        <taxon>Leptospira</taxon>
    </lineage>
</organism>
<evidence type="ECO:0000313" key="1">
    <source>
        <dbReference type="EMBL" id="MDV6236891.1"/>
    </source>
</evidence>
<gene>
    <name evidence="1" type="ORF">CH379_014775</name>
</gene>
<dbReference type="Gene3D" id="3.40.50.2000">
    <property type="entry name" value="Glycogen Phosphorylase B"/>
    <property type="match status" value="1"/>
</dbReference>
<dbReference type="RefSeq" id="WP_317573420.1">
    <property type="nucleotide sequence ID" value="NZ_NPEF02000017.1"/>
</dbReference>
<protein>
    <recommendedName>
        <fullName evidence="3">Glycosyltransferase</fullName>
    </recommendedName>
</protein>
<name>A0AAE4QQ45_9LEPT</name>
<dbReference type="AlphaFoldDB" id="A0AAE4QQ45"/>
<proteinExistence type="predicted"/>
<dbReference type="SUPFAM" id="SSF53756">
    <property type="entry name" value="UDP-Glycosyltransferase/glycogen phosphorylase"/>
    <property type="match status" value="1"/>
</dbReference>
<reference evidence="1 2" key="1">
    <citation type="journal article" date="2018" name="Microb. Genom.">
        <title>Deciphering the unexplored Leptospira diversity from soils uncovers genomic evolution to virulence.</title>
        <authorList>
            <person name="Thibeaux R."/>
            <person name="Iraola G."/>
            <person name="Ferres I."/>
            <person name="Bierque E."/>
            <person name="Girault D."/>
            <person name="Soupe-Gilbert M.E."/>
            <person name="Picardeau M."/>
            <person name="Goarant C."/>
        </authorList>
    </citation>
    <scope>NUCLEOTIDE SEQUENCE [LARGE SCALE GENOMIC DNA]</scope>
    <source>
        <strain evidence="1 2">ATI7-C-A5</strain>
    </source>
</reference>